<dbReference type="AlphaFoldDB" id="A0AAV0PNJ8"/>
<accession>A0AAV0PNJ8</accession>
<dbReference type="Proteomes" id="UP001154282">
    <property type="component" value="Unassembled WGS sequence"/>
</dbReference>
<reference evidence="2" key="1">
    <citation type="submission" date="2022-08" db="EMBL/GenBank/DDBJ databases">
        <authorList>
            <person name="Gutierrez-Valencia J."/>
        </authorList>
    </citation>
    <scope>NUCLEOTIDE SEQUENCE</scope>
</reference>
<name>A0AAV0PNJ8_9ROSI</name>
<keyword evidence="3" id="KW-1185">Reference proteome</keyword>
<proteinExistence type="predicted"/>
<feature type="region of interest" description="Disordered" evidence="1">
    <location>
        <begin position="45"/>
        <end position="77"/>
    </location>
</feature>
<comment type="caution">
    <text evidence="2">The sequence shown here is derived from an EMBL/GenBank/DDBJ whole genome shotgun (WGS) entry which is preliminary data.</text>
</comment>
<evidence type="ECO:0000313" key="2">
    <source>
        <dbReference type="EMBL" id="CAI0472540.1"/>
    </source>
</evidence>
<evidence type="ECO:0000256" key="1">
    <source>
        <dbReference type="SAM" id="MobiDB-lite"/>
    </source>
</evidence>
<organism evidence="2 3">
    <name type="scientific">Linum tenue</name>
    <dbReference type="NCBI Taxonomy" id="586396"/>
    <lineage>
        <taxon>Eukaryota</taxon>
        <taxon>Viridiplantae</taxon>
        <taxon>Streptophyta</taxon>
        <taxon>Embryophyta</taxon>
        <taxon>Tracheophyta</taxon>
        <taxon>Spermatophyta</taxon>
        <taxon>Magnoliopsida</taxon>
        <taxon>eudicotyledons</taxon>
        <taxon>Gunneridae</taxon>
        <taxon>Pentapetalae</taxon>
        <taxon>rosids</taxon>
        <taxon>fabids</taxon>
        <taxon>Malpighiales</taxon>
        <taxon>Linaceae</taxon>
        <taxon>Linum</taxon>
    </lineage>
</organism>
<dbReference type="EMBL" id="CAMGYJ010000009">
    <property type="protein sequence ID" value="CAI0472540.1"/>
    <property type="molecule type" value="Genomic_DNA"/>
</dbReference>
<evidence type="ECO:0000313" key="3">
    <source>
        <dbReference type="Proteomes" id="UP001154282"/>
    </source>
</evidence>
<gene>
    <name evidence="2" type="ORF">LITE_LOCUS39300</name>
</gene>
<protein>
    <submittedName>
        <fullName evidence="2">Uncharacterized protein</fullName>
    </submittedName>
</protein>
<sequence length="204" mass="21919">MDWDFFHNFGKSLGTMTTMARAARATVIRGASPGGASSAALNKAKASGVGGGGHFESRPGGSSGAANLKGENAAGSASEHHVKAAAIAAHNYRPGGGAYAEFLKDEEVLEKCLSMWEHPDRTSCQNRASTLVKHLEENAKGMTINAEPVFVPTSNRKKIQSSFWEELLEKCVKEHGSFTQKCDIQRQRVYECFGSYYDGGIIST</sequence>